<reference evidence="3 4" key="1">
    <citation type="submission" date="2022-12" db="EMBL/GenBank/DDBJ databases">
        <title>Chromosome-level genome of Tegillarca granosa.</title>
        <authorList>
            <person name="Kim J."/>
        </authorList>
    </citation>
    <scope>NUCLEOTIDE SEQUENCE [LARGE SCALE GENOMIC DNA]</scope>
    <source>
        <strain evidence="3">Teg-2019</strain>
        <tissue evidence="3">Adductor muscle</tissue>
    </source>
</reference>
<dbReference type="Proteomes" id="UP001217089">
    <property type="component" value="Unassembled WGS sequence"/>
</dbReference>
<feature type="region of interest" description="Disordered" evidence="1">
    <location>
        <begin position="1"/>
        <end position="55"/>
    </location>
</feature>
<gene>
    <name evidence="3" type="ORF">KUTeg_001928</name>
</gene>
<sequence>MGARASTESTPRSYRSRREITDMSETNGYADGRKKRVSSSRSNSKDDTKRKRQGSVTVTIDSATFKFSSACEYSDTYHLYTTKEEKFQGCPPPHPPSENKEDIFDPEEFKFVDKKAKEVPIEKLKSQMPTFVRYLIGQDADELSKIRAIYTWLTSLNFARIHFPTREPTDGTVLSYLHAEVISVVIHGYMKGSTYTVGMRMSKDLHYGEWNAVLIDRSWHFIDAYWGSSSVESDNSKDIVHRTDENFFLSDPDKFIYSHFPEEKRWQLITPPKTLGDFERKAYLTERFFELDMRILSHPECEIIIDDGEVEILFGIDSERKLDLEFLCFIFIKESEEWNMVKKTKQQADFIHFSSDNAVSINVRFPKVGFYKIEIVGKDKKVTSPDYDFDWVAIYTAKVDGVKRKHRAYPKSGEAGWGPRTTLAELGLEPYSHETGIILAEEGQTQLVFDVVEEKEGELSLSYKLGTVDDKIEDLIMDEEGFRATSSGFVMDINIDAPIGEEFALWIFTTLPHTKYGHVDKNVCNYLVVVTDVSEEEMNRRKDIEMVRQQLQDAIEQKVLDLLETAVQLVEAKGYEKYMPEDTATARELIHRLRYIQLLTHNVLALDQKTVAEIKSYQVPVPAISDILRAVLLLLGNYEDETQTWKNIQQLFSKMGRESIRRRINLFNLNTLPLDICLGAKQMMAGAEGDAVKNLSQGVAAFHSWAVGVIQEIEYRADAEKLRTTIPRTKRKGF</sequence>
<dbReference type="InterPro" id="IPR053041">
    <property type="entry name" value="Transglut-like_Superfamily_Mod"/>
</dbReference>
<feature type="compositionally biased region" description="Polar residues" evidence="1">
    <location>
        <begin position="1"/>
        <end position="13"/>
    </location>
</feature>
<organism evidence="3 4">
    <name type="scientific">Tegillarca granosa</name>
    <name type="common">Malaysian cockle</name>
    <name type="synonym">Anadara granosa</name>
    <dbReference type="NCBI Taxonomy" id="220873"/>
    <lineage>
        <taxon>Eukaryota</taxon>
        <taxon>Metazoa</taxon>
        <taxon>Spiralia</taxon>
        <taxon>Lophotrochozoa</taxon>
        <taxon>Mollusca</taxon>
        <taxon>Bivalvia</taxon>
        <taxon>Autobranchia</taxon>
        <taxon>Pteriomorphia</taxon>
        <taxon>Arcoida</taxon>
        <taxon>Arcoidea</taxon>
        <taxon>Arcidae</taxon>
        <taxon>Tegillarca</taxon>
    </lineage>
</organism>
<proteinExistence type="predicted"/>
<dbReference type="InterPro" id="IPR056564">
    <property type="entry name" value="Ig-like_KY"/>
</dbReference>
<protein>
    <recommendedName>
        <fullName evidence="2">KY-like immunoglobulin-like domain-containing protein</fullName>
    </recommendedName>
</protein>
<dbReference type="EMBL" id="JARBDR010000141">
    <property type="protein sequence ID" value="KAJ8320341.1"/>
    <property type="molecule type" value="Genomic_DNA"/>
</dbReference>
<evidence type="ECO:0000256" key="1">
    <source>
        <dbReference type="SAM" id="MobiDB-lite"/>
    </source>
</evidence>
<dbReference type="PANTHER" id="PTHR47020">
    <property type="entry name" value="HILLARIN"/>
    <property type="match status" value="1"/>
</dbReference>
<feature type="domain" description="KY-like immunoglobulin-like" evidence="2">
    <location>
        <begin position="277"/>
        <end position="407"/>
    </location>
</feature>
<name>A0ABQ9FUA8_TEGGR</name>
<keyword evidence="4" id="KW-1185">Reference proteome</keyword>
<comment type="caution">
    <text evidence="3">The sequence shown here is derived from an EMBL/GenBank/DDBJ whole genome shotgun (WGS) entry which is preliminary data.</text>
</comment>
<evidence type="ECO:0000313" key="4">
    <source>
        <dbReference type="Proteomes" id="UP001217089"/>
    </source>
</evidence>
<evidence type="ECO:0000313" key="3">
    <source>
        <dbReference type="EMBL" id="KAJ8320341.1"/>
    </source>
</evidence>
<evidence type="ECO:0000259" key="2">
    <source>
        <dbReference type="Pfam" id="PF23265"/>
    </source>
</evidence>
<accession>A0ABQ9FUA8</accession>
<dbReference type="Gene3D" id="1.20.920.20">
    <property type="match status" value="1"/>
</dbReference>
<dbReference type="Pfam" id="PF23265">
    <property type="entry name" value="Ig-like_KY"/>
    <property type="match status" value="1"/>
</dbReference>
<dbReference type="PANTHER" id="PTHR47020:SF1">
    <property type="entry name" value="HILLARIN"/>
    <property type="match status" value="1"/>
</dbReference>